<dbReference type="SMART" id="SM00422">
    <property type="entry name" value="HTH_MERR"/>
    <property type="match status" value="1"/>
</dbReference>
<evidence type="ECO:0000313" key="3">
    <source>
        <dbReference type="EMBL" id="SCW80620.1"/>
    </source>
</evidence>
<protein>
    <submittedName>
        <fullName evidence="3">DNA-binding transcriptional regulator, MerR family</fullName>
    </submittedName>
</protein>
<accession>A0A1G4TGU1</accession>
<dbReference type="PROSITE" id="PS00552">
    <property type="entry name" value="HTH_MERR_1"/>
    <property type="match status" value="1"/>
</dbReference>
<dbReference type="InterPro" id="IPR000551">
    <property type="entry name" value="MerR-type_HTH_dom"/>
</dbReference>
<dbReference type="Proteomes" id="UP000198601">
    <property type="component" value="Unassembled WGS sequence"/>
</dbReference>
<dbReference type="STRING" id="624147.SAMN04487970_105216"/>
<dbReference type="CDD" id="cd04788">
    <property type="entry name" value="HTH_NolA-AlbR"/>
    <property type="match status" value="1"/>
</dbReference>
<dbReference type="PANTHER" id="PTHR30204">
    <property type="entry name" value="REDOX-CYCLING DRUG-SENSING TRANSCRIPTIONAL ACTIVATOR SOXR"/>
    <property type="match status" value="1"/>
</dbReference>
<dbReference type="InterPro" id="IPR009061">
    <property type="entry name" value="DNA-bd_dom_put_sf"/>
</dbReference>
<name>A0A1G4TGU1_9BACL</name>
<proteinExistence type="predicted"/>
<evidence type="ECO:0000313" key="4">
    <source>
        <dbReference type="Proteomes" id="UP000198601"/>
    </source>
</evidence>
<dbReference type="Gene3D" id="1.10.1660.10">
    <property type="match status" value="1"/>
</dbReference>
<keyword evidence="4" id="KW-1185">Reference proteome</keyword>
<dbReference type="PANTHER" id="PTHR30204:SF90">
    <property type="entry name" value="HTH-TYPE TRANSCRIPTIONAL ACTIVATOR MTA"/>
    <property type="match status" value="1"/>
</dbReference>
<sequence length="168" mass="19376">MKTYWKIGDLANLTGLTVRTLRFYDQIGLFSPSEHTESGHRLYNESDLARLHQILSLKELGLSLEEIKSVLTGGQISPLEIVNLQINRIKEQIKLQQKLLEQLEHVSKLMQGKAQVTIEDFTSLLQAMKMSFEKLVIERQTIWERNLDLLGDFLAEEKGMPKPKEENQ</sequence>
<keyword evidence="1 3" id="KW-0238">DNA-binding</keyword>
<dbReference type="Pfam" id="PF13411">
    <property type="entry name" value="MerR_1"/>
    <property type="match status" value="1"/>
</dbReference>
<dbReference type="EMBL" id="FMTT01000052">
    <property type="protein sequence ID" value="SCW80620.1"/>
    <property type="molecule type" value="Genomic_DNA"/>
</dbReference>
<evidence type="ECO:0000256" key="1">
    <source>
        <dbReference type="ARBA" id="ARBA00023125"/>
    </source>
</evidence>
<dbReference type="GO" id="GO:0003677">
    <property type="term" value="F:DNA binding"/>
    <property type="evidence" value="ECO:0007669"/>
    <property type="project" value="UniProtKB-KW"/>
</dbReference>
<evidence type="ECO:0000259" key="2">
    <source>
        <dbReference type="PROSITE" id="PS50937"/>
    </source>
</evidence>
<dbReference type="PROSITE" id="PS50937">
    <property type="entry name" value="HTH_MERR_2"/>
    <property type="match status" value="1"/>
</dbReference>
<organism evidence="3 4">
    <name type="scientific">Paenibacillus tianmuensis</name>
    <dbReference type="NCBI Taxonomy" id="624147"/>
    <lineage>
        <taxon>Bacteria</taxon>
        <taxon>Bacillati</taxon>
        <taxon>Bacillota</taxon>
        <taxon>Bacilli</taxon>
        <taxon>Bacillales</taxon>
        <taxon>Paenibacillaceae</taxon>
        <taxon>Paenibacillus</taxon>
    </lineage>
</organism>
<dbReference type="SUPFAM" id="SSF46955">
    <property type="entry name" value="Putative DNA-binding domain"/>
    <property type="match status" value="1"/>
</dbReference>
<gene>
    <name evidence="3" type="ORF">SAMN04487970_105216</name>
</gene>
<dbReference type="InterPro" id="IPR047057">
    <property type="entry name" value="MerR_fam"/>
</dbReference>
<dbReference type="RefSeq" id="WP_090675993.1">
    <property type="nucleotide sequence ID" value="NZ_FMTT01000052.1"/>
</dbReference>
<reference evidence="4" key="1">
    <citation type="submission" date="2016-10" db="EMBL/GenBank/DDBJ databases">
        <authorList>
            <person name="Varghese N."/>
            <person name="Submissions S."/>
        </authorList>
    </citation>
    <scope>NUCLEOTIDE SEQUENCE [LARGE SCALE GENOMIC DNA]</scope>
    <source>
        <strain evidence="4">CGMCC 1.8946</strain>
    </source>
</reference>
<dbReference type="AlphaFoldDB" id="A0A1G4TGU1"/>
<dbReference type="GO" id="GO:0003700">
    <property type="term" value="F:DNA-binding transcription factor activity"/>
    <property type="evidence" value="ECO:0007669"/>
    <property type="project" value="InterPro"/>
</dbReference>
<dbReference type="PRINTS" id="PR00040">
    <property type="entry name" value="HTHMERR"/>
</dbReference>
<feature type="domain" description="HTH merR-type" evidence="2">
    <location>
        <begin position="4"/>
        <end position="73"/>
    </location>
</feature>
<dbReference type="OrthoDB" id="1894615at2"/>